<name>A0A3Q9ULD2_9ACTN</name>
<dbReference type="InterPro" id="IPR035902">
    <property type="entry name" value="Nuc_phospho_transferase"/>
</dbReference>
<comment type="caution">
    <text evidence="9">Lacks conserved residue(s) required for the propagation of feature annotation.</text>
</comment>
<comment type="subunit">
    <text evidence="9">Homodimer.</text>
</comment>
<protein>
    <recommendedName>
        <fullName evidence="9">Anthranilate phosphoribosyltransferase</fullName>
        <ecNumber evidence="9">2.4.2.18</ecNumber>
    </recommendedName>
</protein>
<comment type="similarity">
    <text evidence="8">In the C-terminal section; belongs to the anthranilate phosphoribosyltransferase family.</text>
</comment>
<dbReference type="Pfam" id="PF00591">
    <property type="entry name" value="Glycos_transf_3"/>
    <property type="match status" value="1"/>
</dbReference>
<dbReference type="InterPro" id="IPR036320">
    <property type="entry name" value="Glycosyl_Trfase_fam3_N_dom_sf"/>
</dbReference>
<dbReference type="InterPro" id="IPR000312">
    <property type="entry name" value="Glycosyl_Trfase_fam3"/>
</dbReference>
<feature type="binding site" evidence="9">
    <location>
        <position position="130"/>
    </location>
    <ligand>
        <name>5-phospho-alpha-D-ribose 1-diphosphate</name>
        <dbReference type="ChEBI" id="CHEBI:58017"/>
    </ligand>
</feature>
<dbReference type="AlphaFoldDB" id="A0A3Q9ULD2"/>
<evidence type="ECO:0000256" key="5">
    <source>
        <dbReference type="ARBA" id="ARBA00022822"/>
    </source>
</evidence>
<feature type="binding site" evidence="9">
    <location>
        <position position="90"/>
    </location>
    <ligand>
        <name>anthranilate</name>
        <dbReference type="ChEBI" id="CHEBI:16567"/>
        <label>1</label>
    </ligand>
</feature>
<evidence type="ECO:0000256" key="8">
    <source>
        <dbReference type="ARBA" id="ARBA00061188"/>
    </source>
</evidence>
<dbReference type="GO" id="GO:0000287">
    <property type="term" value="F:magnesium ion binding"/>
    <property type="evidence" value="ECO:0007669"/>
    <property type="project" value="UniProtKB-UniRule"/>
</dbReference>
<feature type="binding site" evidence="9">
    <location>
        <position position="176"/>
    </location>
    <ligand>
        <name>anthranilate</name>
        <dbReference type="ChEBI" id="CHEBI:16567"/>
        <label>2</label>
    </ligand>
</feature>
<evidence type="ECO:0000256" key="9">
    <source>
        <dbReference type="HAMAP-Rule" id="MF_00211"/>
    </source>
</evidence>
<feature type="binding site" evidence="9">
    <location>
        <position position="102"/>
    </location>
    <ligand>
        <name>Mg(2+)</name>
        <dbReference type="ChEBI" id="CHEBI:18420"/>
        <label>1</label>
    </ligand>
</feature>
<keyword evidence="6 9" id="KW-0057">Aromatic amino acid biosynthesis</keyword>
<proteinExistence type="inferred from homology"/>
<comment type="similarity">
    <text evidence="9">Belongs to the anthranilate phosphoribosyltransferase family.</text>
</comment>
<dbReference type="PANTHER" id="PTHR43285:SF2">
    <property type="entry name" value="ANTHRANILATE PHOSPHORIBOSYLTRANSFERASE"/>
    <property type="match status" value="1"/>
</dbReference>
<dbReference type="RefSeq" id="WP_097799111.1">
    <property type="nucleotide sequence ID" value="NZ_CP025570.1"/>
</dbReference>
<keyword evidence="9" id="KW-0479">Metal-binding</keyword>
<evidence type="ECO:0000256" key="4">
    <source>
        <dbReference type="ARBA" id="ARBA00022679"/>
    </source>
</evidence>
<evidence type="ECO:0000313" key="12">
    <source>
        <dbReference type="EMBL" id="AZZ39821.1"/>
    </source>
</evidence>
<dbReference type="EMBL" id="CP025570">
    <property type="protein sequence ID" value="AZZ39821.1"/>
    <property type="molecule type" value="Genomic_DNA"/>
</dbReference>
<feature type="binding site" evidence="9">
    <location>
        <begin position="118"/>
        <end position="126"/>
    </location>
    <ligand>
        <name>5-phospho-alpha-D-ribose 1-diphosphate</name>
        <dbReference type="ChEBI" id="CHEBI:58017"/>
    </ligand>
</feature>
<dbReference type="PANTHER" id="PTHR43285">
    <property type="entry name" value="ANTHRANILATE PHOSPHORIBOSYLTRANSFERASE"/>
    <property type="match status" value="1"/>
</dbReference>
<dbReference type="EC" id="2.4.2.18" evidence="9"/>
<dbReference type="UniPathway" id="UPA00035">
    <property type="reaction ID" value="UER00041"/>
</dbReference>
<dbReference type="GO" id="GO:0000162">
    <property type="term" value="P:L-tryptophan biosynthetic process"/>
    <property type="evidence" value="ECO:0007669"/>
    <property type="project" value="UniProtKB-UniRule"/>
</dbReference>
<evidence type="ECO:0000259" key="10">
    <source>
        <dbReference type="Pfam" id="PF00591"/>
    </source>
</evidence>
<dbReference type="Gene3D" id="3.40.1030.10">
    <property type="entry name" value="Nucleoside phosphorylase/phosphoribosyltransferase catalytic domain"/>
    <property type="match status" value="1"/>
</dbReference>
<reference evidence="13" key="1">
    <citation type="submission" date="2017-12" db="EMBL/GenBank/DDBJ databases">
        <title>Whole genome sequencing of Acidipropionibacterium jensenii strains JS279 and JS280.</title>
        <authorList>
            <person name="Deptula P."/>
            <person name="Laine P."/>
            <person name="Smolander O.-P."/>
            <person name="Paulin L."/>
            <person name="Auvinen P."/>
            <person name="Varmanen P."/>
        </authorList>
    </citation>
    <scope>NUCLEOTIDE SEQUENCE [LARGE SCALE GENOMIC DNA]</scope>
    <source>
        <strain evidence="13">JS280</strain>
    </source>
</reference>
<feature type="binding site" evidence="9">
    <location>
        <position position="235"/>
    </location>
    <ligand>
        <name>Mg(2+)</name>
        <dbReference type="ChEBI" id="CHEBI:18420"/>
        <label>1</label>
    </ligand>
</feature>
<evidence type="ECO:0000256" key="3">
    <source>
        <dbReference type="ARBA" id="ARBA00022676"/>
    </source>
</evidence>
<dbReference type="GO" id="GO:0004048">
    <property type="term" value="F:anthranilate phosphoribosyltransferase activity"/>
    <property type="evidence" value="ECO:0007669"/>
    <property type="project" value="UniProtKB-UniRule"/>
</dbReference>
<feature type="domain" description="Glycosyl transferase family 3 N-terminal" evidence="11">
    <location>
        <begin position="15"/>
        <end position="75"/>
    </location>
</feature>
<dbReference type="FunFam" id="3.40.1030.10:FF:000002">
    <property type="entry name" value="Anthranilate phosphoribosyltransferase"/>
    <property type="match status" value="1"/>
</dbReference>
<comment type="catalytic activity">
    <reaction evidence="7 9">
        <text>N-(5-phospho-beta-D-ribosyl)anthranilate + diphosphate = 5-phospho-alpha-D-ribose 1-diphosphate + anthranilate</text>
        <dbReference type="Rhea" id="RHEA:11768"/>
        <dbReference type="ChEBI" id="CHEBI:16567"/>
        <dbReference type="ChEBI" id="CHEBI:18277"/>
        <dbReference type="ChEBI" id="CHEBI:33019"/>
        <dbReference type="ChEBI" id="CHEBI:58017"/>
        <dbReference type="EC" id="2.4.2.18"/>
    </reaction>
</comment>
<comment type="pathway">
    <text evidence="1 9">Amino-acid biosynthesis; L-tryptophan biosynthesis; L-tryptophan from chorismate: step 2/5.</text>
</comment>
<feature type="binding site" evidence="9">
    <location>
        <position position="90"/>
    </location>
    <ligand>
        <name>5-phospho-alpha-D-ribose 1-diphosphate</name>
        <dbReference type="ChEBI" id="CHEBI:58017"/>
    </ligand>
</feature>
<evidence type="ECO:0000256" key="1">
    <source>
        <dbReference type="ARBA" id="ARBA00004907"/>
    </source>
</evidence>
<dbReference type="GO" id="GO:0005829">
    <property type="term" value="C:cytosol"/>
    <property type="evidence" value="ECO:0007669"/>
    <property type="project" value="TreeGrafter"/>
</dbReference>
<accession>A0A3Q9ULD2</accession>
<keyword evidence="4 9" id="KW-0808">Transferase</keyword>
<evidence type="ECO:0000256" key="6">
    <source>
        <dbReference type="ARBA" id="ARBA00023141"/>
    </source>
</evidence>
<dbReference type="KEGG" id="aji:C0Z10_08725"/>
<keyword evidence="9" id="KW-0460">Magnesium</keyword>
<keyword evidence="3 9" id="KW-0328">Glycosyltransferase</keyword>
<feature type="binding site" evidence="9">
    <location>
        <begin position="100"/>
        <end position="103"/>
    </location>
    <ligand>
        <name>5-phospho-alpha-D-ribose 1-diphosphate</name>
        <dbReference type="ChEBI" id="CHEBI:58017"/>
    </ligand>
</feature>
<feature type="binding site" evidence="9">
    <location>
        <begin position="93"/>
        <end position="94"/>
    </location>
    <ligand>
        <name>5-phospho-alpha-D-ribose 1-diphosphate</name>
        <dbReference type="ChEBI" id="CHEBI:58017"/>
    </ligand>
</feature>
<dbReference type="SUPFAM" id="SSF47648">
    <property type="entry name" value="Nucleoside phosphorylase/phosphoribosyltransferase N-terminal domain"/>
    <property type="match status" value="1"/>
</dbReference>
<feature type="binding site" evidence="9">
    <location>
        <position position="98"/>
    </location>
    <ligand>
        <name>5-phospho-alpha-D-ribose 1-diphosphate</name>
        <dbReference type="ChEBI" id="CHEBI:58017"/>
    </ligand>
</feature>
<dbReference type="NCBIfam" id="TIGR01245">
    <property type="entry name" value="trpD"/>
    <property type="match status" value="1"/>
</dbReference>
<dbReference type="InterPro" id="IPR017459">
    <property type="entry name" value="Glycosyl_Trfase_fam3_N_dom"/>
</dbReference>
<evidence type="ECO:0000313" key="13">
    <source>
        <dbReference type="Proteomes" id="UP000285875"/>
    </source>
</evidence>
<dbReference type="Proteomes" id="UP000285875">
    <property type="component" value="Chromosome"/>
</dbReference>
<feature type="binding site" evidence="9">
    <location>
        <position position="235"/>
    </location>
    <ligand>
        <name>Mg(2+)</name>
        <dbReference type="ChEBI" id="CHEBI:18420"/>
        <label>2</label>
    </ligand>
</feature>
<dbReference type="Gene3D" id="1.20.970.10">
    <property type="entry name" value="Transferase, Pyrimidine Nucleoside Phosphorylase, Chain C"/>
    <property type="match status" value="1"/>
</dbReference>
<dbReference type="InterPro" id="IPR005940">
    <property type="entry name" value="Anthranilate_Pribosyl_Tfrase"/>
</dbReference>
<evidence type="ECO:0000259" key="11">
    <source>
        <dbReference type="Pfam" id="PF02885"/>
    </source>
</evidence>
<comment type="function">
    <text evidence="9">Catalyzes the transfer of the phosphoribosyl group of 5-phosphorylribose-1-pyrophosphate (PRPP) to anthranilate to yield N-(5'-phosphoribosyl)-anthranilate (PRA).</text>
</comment>
<gene>
    <name evidence="9 12" type="primary">trpD</name>
    <name evidence="12" type="ORF">C0Z10_08725</name>
</gene>
<organism evidence="12 13">
    <name type="scientific">Acidipropionibacterium jensenii</name>
    <dbReference type="NCBI Taxonomy" id="1749"/>
    <lineage>
        <taxon>Bacteria</taxon>
        <taxon>Bacillati</taxon>
        <taxon>Actinomycetota</taxon>
        <taxon>Actinomycetes</taxon>
        <taxon>Propionibacteriales</taxon>
        <taxon>Propionibacteriaceae</taxon>
        <taxon>Acidipropionibacterium</taxon>
    </lineage>
</organism>
<evidence type="ECO:0000256" key="2">
    <source>
        <dbReference type="ARBA" id="ARBA00022605"/>
    </source>
</evidence>
<keyword evidence="5 9" id="KW-0822">Tryptophan biosynthesis</keyword>
<feature type="domain" description="Glycosyl transferase family 3" evidence="10">
    <location>
        <begin position="84"/>
        <end position="339"/>
    </location>
</feature>
<dbReference type="Pfam" id="PF02885">
    <property type="entry name" value="Glycos_trans_3N"/>
    <property type="match status" value="1"/>
</dbReference>
<keyword evidence="2 9" id="KW-0028">Amino-acid biosynthesis</keyword>
<evidence type="ECO:0000256" key="7">
    <source>
        <dbReference type="ARBA" id="ARBA00052328"/>
    </source>
</evidence>
<sequence length="357" mass="37029">MSTETVPAGGRTWPDLLTSLVSGTDMDQATAAWAMDQVLSGDLSPVQIAGFAVALRAKGETVDELSGMADGMLGRATPIDLDHETVDIVGTGGDRANTVNVSTMAAIVASAAGARVVKHGNRAASSACGTADCLEALGVALSVPPDRQPEVLASSGIVFLFAPLYHASLRFAGPARKELGIQTTFNLLGPLSNPARPVANAIGIADRSMAPLVSQVLARRGSRGLVFHGGDGLDELTTTTDSSIWLFRDSQVVETTLDPADLGLARASRDDLVGADPAFNAQVVRDLLDGRTGPVRDIVLLNAAAALLAFQGPDLEAPLADQLKGPLERAAEAVDQGVAREHLAGWIEATQRATRTD</sequence>
<dbReference type="HAMAP" id="MF_00211">
    <property type="entry name" value="TrpD"/>
    <property type="match status" value="1"/>
</dbReference>
<feature type="binding site" evidence="9">
    <location>
        <position position="234"/>
    </location>
    <ligand>
        <name>Mg(2+)</name>
        <dbReference type="ChEBI" id="CHEBI:18420"/>
        <label>2</label>
    </ligand>
</feature>
<comment type="cofactor">
    <cofactor evidence="9">
        <name>Mg(2+)</name>
        <dbReference type="ChEBI" id="CHEBI:18420"/>
    </cofactor>
    <text evidence="9">Binds 2 magnesium ions per monomer.</text>
</comment>
<dbReference type="SUPFAM" id="SSF52418">
    <property type="entry name" value="Nucleoside phosphorylase/phosphoribosyltransferase catalytic domain"/>
    <property type="match status" value="1"/>
</dbReference>
<feature type="binding site" evidence="9">
    <location>
        <position position="121"/>
    </location>
    <ligand>
        <name>anthranilate</name>
        <dbReference type="ChEBI" id="CHEBI:16567"/>
        <label>1</label>
    </ligand>
</feature>